<dbReference type="GeneID" id="48888126"/>
<protein>
    <submittedName>
        <fullName evidence="1">Uncharacterized protein</fullName>
    </submittedName>
</protein>
<dbReference type="AlphaFoldDB" id="A0A2K4DPJ1"/>
<dbReference type="Proteomes" id="UP000242547">
    <property type="component" value="Unassembled WGS sequence"/>
</dbReference>
<reference evidence="3 4" key="1">
    <citation type="journal article" date="2016" name="Front. Microbiol.">
        <title>Comprehensive Phylogenetic Analysis of Bovine Non-aureus Staphylococci Species Based on Whole-Genome Sequencing.</title>
        <authorList>
            <person name="Naushad S."/>
            <person name="Barkema H.W."/>
            <person name="Luby C."/>
            <person name="Condas L.A."/>
            <person name="Nobrega D.B."/>
            <person name="Carson D.A."/>
            <person name="De Buck J."/>
        </authorList>
    </citation>
    <scope>NUCLEOTIDE SEQUENCE [LARGE SCALE GENOMIC DNA]</scope>
    <source>
        <strain evidence="2 3">SNUC 1409</strain>
        <strain evidence="1 4">SNUC 761</strain>
    </source>
</reference>
<gene>
    <name evidence="1" type="ORF">BUY44_05220</name>
    <name evidence="2" type="ORF">BUY47_05415</name>
</gene>
<keyword evidence="3" id="KW-1185">Reference proteome</keyword>
<dbReference type="OrthoDB" id="7721587at2"/>
<dbReference type="InterPro" id="IPR038128">
    <property type="entry name" value="Gamma_PGA_hydro_sf"/>
</dbReference>
<accession>A0A2K4DPJ1</accession>
<dbReference type="EMBL" id="PYZL01000025">
    <property type="protein sequence ID" value="PTE73574.1"/>
    <property type="molecule type" value="Genomic_DNA"/>
</dbReference>
<name>A0A2K4DPJ1_9STAP</name>
<dbReference type="Proteomes" id="UP000242088">
    <property type="component" value="Unassembled WGS sequence"/>
</dbReference>
<dbReference type="EMBL" id="PYZI01000004">
    <property type="protein sequence ID" value="PTF14383.1"/>
    <property type="molecule type" value="Genomic_DNA"/>
</dbReference>
<dbReference type="Gene3D" id="3.40.630.100">
    <property type="entry name" value="Poly-gamma-glutamate hydrolase, zinc-binding motif"/>
    <property type="match status" value="1"/>
</dbReference>
<reference evidence="2" key="3">
    <citation type="submission" date="2018-03" db="EMBL/GenBank/DDBJ databases">
        <authorList>
            <person name="Naushad S."/>
        </authorList>
    </citation>
    <scope>NUCLEOTIDE SEQUENCE</scope>
    <source>
        <strain evidence="2">SNUC 1409</strain>
    </source>
</reference>
<evidence type="ECO:0000313" key="4">
    <source>
        <dbReference type="Proteomes" id="UP000242547"/>
    </source>
</evidence>
<proteinExistence type="predicted"/>
<organism evidence="1 4">
    <name type="scientific">Staphylococcus devriesei</name>
    <dbReference type="NCBI Taxonomy" id="586733"/>
    <lineage>
        <taxon>Bacteria</taxon>
        <taxon>Bacillati</taxon>
        <taxon>Bacillota</taxon>
        <taxon>Bacilli</taxon>
        <taxon>Bacillales</taxon>
        <taxon>Staphylococcaceae</taxon>
        <taxon>Staphylococcus</taxon>
    </lineage>
</organism>
<dbReference type="RefSeq" id="WP_103166297.1">
    <property type="nucleotide sequence ID" value="NZ_CP130489.1"/>
</dbReference>
<comment type="caution">
    <text evidence="1">The sequence shown here is derived from an EMBL/GenBank/DDBJ whole genome shotgun (WGS) entry which is preliminary data.</text>
</comment>
<reference evidence="1" key="2">
    <citation type="submission" date="2018-03" db="EMBL/GenBank/DDBJ databases">
        <authorList>
            <person name="Keele B.F."/>
        </authorList>
    </citation>
    <scope>NUCLEOTIDE SEQUENCE</scope>
    <source>
        <strain evidence="1">SNUC 761</strain>
    </source>
</reference>
<evidence type="ECO:0000313" key="1">
    <source>
        <dbReference type="EMBL" id="PTE73574.1"/>
    </source>
</evidence>
<dbReference type="InterPro" id="IPR008585">
    <property type="entry name" value="Gamma_PGA_hydro"/>
</dbReference>
<evidence type="ECO:0000313" key="3">
    <source>
        <dbReference type="Proteomes" id="UP000242088"/>
    </source>
</evidence>
<sequence length="206" mass="23176">MDKYKSMQELESKTTRNKDWTIHTQNRDSKIIILAIHGGGIEPATTELASIIAKKGNYNYFSFDGIKTKGNNELHVTSTKYDNKIALSMINTSDKAIAIHGCLGEERIVYIGGKDLQLKSTITQELKEIGVNVQEASRQMAGLKDDNIVNQTTTNAGVQLELTSTLRRSLFKNNQFNYKSRRNPSNWDDTMYKLANAIKEAIDKIT</sequence>
<dbReference type="Pfam" id="PF05908">
    <property type="entry name" value="Gamma_PGA_hydro"/>
    <property type="match status" value="1"/>
</dbReference>
<evidence type="ECO:0000313" key="2">
    <source>
        <dbReference type="EMBL" id="PTF14383.1"/>
    </source>
</evidence>